<accession>A0A955EBS8</accession>
<dbReference type="SUPFAM" id="SSF52540">
    <property type="entry name" value="P-loop containing nucleoside triphosphate hydrolases"/>
    <property type="match status" value="1"/>
</dbReference>
<dbReference type="Gene3D" id="3.40.50.300">
    <property type="entry name" value="P-loop containing nucleotide triphosphate hydrolases"/>
    <property type="match status" value="2"/>
</dbReference>
<dbReference type="GO" id="GO:0003678">
    <property type="term" value="F:DNA helicase activity"/>
    <property type="evidence" value="ECO:0007669"/>
    <property type="project" value="TreeGrafter"/>
</dbReference>
<dbReference type="SMART" id="SM00490">
    <property type="entry name" value="HELICc"/>
    <property type="match status" value="1"/>
</dbReference>
<evidence type="ECO:0000256" key="6">
    <source>
        <dbReference type="ARBA" id="ARBA00023125"/>
    </source>
</evidence>
<evidence type="ECO:0000256" key="1">
    <source>
        <dbReference type="ARBA" id="ARBA00022741"/>
    </source>
</evidence>
<dbReference type="PANTHER" id="PTHR47964:SF1">
    <property type="entry name" value="ATP-DEPENDENT DNA HELICASE HOMOLOG RECG, CHLOROPLASTIC"/>
    <property type="match status" value="1"/>
</dbReference>
<dbReference type="Proteomes" id="UP000740557">
    <property type="component" value="Unassembled WGS sequence"/>
</dbReference>
<reference evidence="10" key="2">
    <citation type="journal article" date="2021" name="Microbiome">
        <title>Successional dynamics and alternative stable states in a saline activated sludge microbial community over 9 years.</title>
        <authorList>
            <person name="Wang Y."/>
            <person name="Ye J."/>
            <person name="Ju F."/>
            <person name="Liu L."/>
            <person name="Boyd J.A."/>
            <person name="Deng Y."/>
            <person name="Parks D.H."/>
            <person name="Jiang X."/>
            <person name="Yin X."/>
            <person name="Woodcroft B.J."/>
            <person name="Tyson G.W."/>
            <person name="Hugenholtz P."/>
            <person name="Polz M.F."/>
            <person name="Zhang T."/>
        </authorList>
    </citation>
    <scope>NUCLEOTIDE SEQUENCE</scope>
    <source>
        <strain evidence="10">HKST-UBA79</strain>
    </source>
</reference>
<evidence type="ECO:0000256" key="3">
    <source>
        <dbReference type="ARBA" id="ARBA00022801"/>
    </source>
</evidence>
<keyword evidence="7" id="KW-0234">DNA repair</keyword>
<gene>
    <name evidence="10" type="ORF">KC980_03080</name>
</gene>
<evidence type="ECO:0000313" key="11">
    <source>
        <dbReference type="Proteomes" id="UP000740557"/>
    </source>
</evidence>
<dbReference type="InterPro" id="IPR027417">
    <property type="entry name" value="P-loop_NTPase"/>
</dbReference>
<keyword evidence="1" id="KW-0547">Nucleotide-binding</keyword>
<protein>
    <submittedName>
        <fullName evidence="10">DEAD/DEAH box helicase</fullName>
    </submittedName>
</protein>
<evidence type="ECO:0000259" key="8">
    <source>
        <dbReference type="PROSITE" id="PS51192"/>
    </source>
</evidence>
<name>A0A955EBS8_UNCKA</name>
<evidence type="ECO:0000313" key="10">
    <source>
        <dbReference type="EMBL" id="MCA9308470.1"/>
    </source>
</evidence>
<comment type="caution">
    <text evidence="10">The sequence shown here is derived from an EMBL/GenBank/DDBJ whole genome shotgun (WGS) entry which is preliminary data.</text>
</comment>
<feature type="non-terminal residue" evidence="10">
    <location>
        <position position="1"/>
    </location>
</feature>
<organism evidence="10 11">
    <name type="scientific">candidate division WWE3 bacterium</name>
    <dbReference type="NCBI Taxonomy" id="2053526"/>
    <lineage>
        <taxon>Bacteria</taxon>
        <taxon>Katanobacteria</taxon>
    </lineage>
</organism>
<keyword evidence="4 10" id="KW-0347">Helicase</keyword>
<dbReference type="EMBL" id="JAGQNX010000093">
    <property type="protein sequence ID" value="MCA9308470.1"/>
    <property type="molecule type" value="Genomic_DNA"/>
</dbReference>
<dbReference type="InterPro" id="IPR001650">
    <property type="entry name" value="Helicase_C-like"/>
</dbReference>
<proteinExistence type="predicted"/>
<sequence>FTTYLTHLNNYKTIYLAPTEILAKQHFETFKTYLEPLGVKILLKTGNSKNILVEEEFDVVIGTHAIFYEKETISRVGLIIIDEQHRFGVEQRSKLLNMYQDYTPNLLTMTATPIPRSLALTLYGDLTLSRLLVPPNKNKKITTRVVPKMKRLGVYNWIAQKNMQAFIVCPFIEQSESEQFLNVRAAEKEYTELKSSVFSAVEVGLLHGKMKSAEKEEIVEKFKAGELQVLISTPVIEVGIDVPEATVMVIESAERYGLASLHQLRGRVGRGDKEGFCFVIPSVTSGAAITRLKHLETVTSGIQLSEIDMQIRGQGDLYGTKQSGFKTFRVADLGDLELMEKTKQAAQKYFLKITNYPELEKRINTMNNLDILNN</sequence>
<reference evidence="10" key="1">
    <citation type="submission" date="2020-04" db="EMBL/GenBank/DDBJ databases">
        <authorList>
            <person name="Zhang T."/>
        </authorList>
    </citation>
    <scope>NUCLEOTIDE SEQUENCE</scope>
    <source>
        <strain evidence="10">HKST-UBA79</strain>
    </source>
</reference>
<evidence type="ECO:0000256" key="5">
    <source>
        <dbReference type="ARBA" id="ARBA00022840"/>
    </source>
</evidence>
<evidence type="ECO:0000259" key="9">
    <source>
        <dbReference type="PROSITE" id="PS51194"/>
    </source>
</evidence>
<feature type="domain" description="Helicase ATP-binding" evidence="8">
    <location>
        <begin position="1"/>
        <end position="131"/>
    </location>
</feature>
<evidence type="ECO:0000256" key="2">
    <source>
        <dbReference type="ARBA" id="ARBA00022763"/>
    </source>
</evidence>
<keyword evidence="3" id="KW-0378">Hydrolase</keyword>
<dbReference type="GO" id="GO:0003677">
    <property type="term" value="F:DNA binding"/>
    <property type="evidence" value="ECO:0007669"/>
    <property type="project" value="UniProtKB-KW"/>
</dbReference>
<dbReference type="InterPro" id="IPR047112">
    <property type="entry name" value="RecG/Mfd"/>
</dbReference>
<dbReference type="AlphaFoldDB" id="A0A955EBS8"/>
<dbReference type="GO" id="GO:0006281">
    <property type="term" value="P:DNA repair"/>
    <property type="evidence" value="ECO:0007669"/>
    <property type="project" value="UniProtKB-KW"/>
</dbReference>
<dbReference type="PROSITE" id="PS51194">
    <property type="entry name" value="HELICASE_CTER"/>
    <property type="match status" value="1"/>
</dbReference>
<dbReference type="PANTHER" id="PTHR47964">
    <property type="entry name" value="ATP-DEPENDENT DNA HELICASE HOMOLOG RECG, CHLOROPLASTIC"/>
    <property type="match status" value="1"/>
</dbReference>
<dbReference type="InterPro" id="IPR011545">
    <property type="entry name" value="DEAD/DEAH_box_helicase_dom"/>
</dbReference>
<dbReference type="GO" id="GO:0016787">
    <property type="term" value="F:hydrolase activity"/>
    <property type="evidence" value="ECO:0007669"/>
    <property type="project" value="UniProtKB-KW"/>
</dbReference>
<keyword evidence="2" id="KW-0227">DNA damage</keyword>
<feature type="domain" description="Helicase C-terminal" evidence="9">
    <location>
        <begin position="153"/>
        <end position="315"/>
    </location>
</feature>
<dbReference type="InterPro" id="IPR014001">
    <property type="entry name" value="Helicase_ATP-bd"/>
</dbReference>
<keyword evidence="6" id="KW-0238">DNA-binding</keyword>
<evidence type="ECO:0000256" key="7">
    <source>
        <dbReference type="ARBA" id="ARBA00023204"/>
    </source>
</evidence>
<dbReference type="GO" id="GO:0005524">
    <property type="term" value="F:ATP binding"/>
    <property type="evidence" value="ECO:0007669"/>
    <property type="project" value="UniProtKB-KW"/>
</dbReference>
<evidence type="ECO:0000256" key="4">
    <source>
        <dbReference type="ARBA" id="ARBA00022806"/>
    </source>
</evidence>
<keyword evidence="5" id="KW-0067">ATP-binding</keyword>
<dbReference type="Pfam" id="PF00270">
    <property type="entry name" value="DEAD"/>
    <property type="match status" value="1"/>
</dbReference>
<dbReference type="Pfam" id="PF00271">
    <property type="entry name" value="Helicase_C"/>
    <property type="match status" value="1"/>
</dbReference>
<dbReference type="SMART" id="SM00487">
    <property type="entry name" value="DEXDc"/>
    <property type="match status" value="1"/>
</dbReference>
<dbReference type="PROSITE" id="PS51192">
    <property type="entry name" value="HELICASE_ATP_BIND_1"/>
    <property type="match status" value="1"/>
</dbReference>